<proteinExistence type="inferred from homology"/>
<name>A0A822Z930_NELNU</name>
<comment type="similarity">
    <text evidence="1">Belongs to the mTERF family.</text>
</comment>
<dbReference type="GO" id="GO:0003676">
    <property type="term" value="F:nucleic acid binding"/>
    <property type="evidence" value="ECO:0007669"/>
    <property type="project" value="InterPro"/>
</dbReference>
<dbReference type="Proteomes" id="UP000607653">
    <property type="component" value="Unassembled WGS sequence"/>
</dbReference>
<dbReference type="PANTHER" id="PTHR13068:SF166">
    <property type="entry name" value="TRANSCRIPTION TERMINATION FACTOR MTERF15, MITOCHONDRIAL-LIKE"/>
    <property type="match status" value="1"/>
</dbReference>
<sequence length="383" mass="43596">MFGFRCKRLIIQLRSNGELLKYLQNPFSKSISNISNSANDSSFTVSYLVNTCGFSPETALSLAEKVHLEDGKKPDSVLKLFEKHGFTKTQIAELISKRPSLLLADPVKTLEPKIRSLSQVGLSGPDVARILSSSAVYIFSRSLEKQILPMLDFLKTLLRTEKNIAVVINRFTWIFQYNVLEALKPKISILRDYGVPESNISKMFMLLPRIITLSSDRFKELVKEISEMGFDPSSTMFIKAVNVKAGMNKAKWESKFDVYRSFGWSDGDILLMFKRNPYCFAISEKNIRSKLDYFMNKLNLDPAVLSRNVPLFGLSLENRVIPRLSVIQVLLSKGLIKEDLSIATVLILPDVKFLEKFVMKYLDEASDLLKVYRGMEKVLTQFI</sequence>
<dbReference type="FunFam" id="1.25.70.10:FF:000001">
    <property type="entry name" value="Mitochondrial transcription termination factor-like"/>
    <property type="match status" value="1"/>
</dbReference>
<organism evidence="4 5">
    <name type="scientific">Nelumbo nucifera</name>
    <name type="common">Sacred lotus</name>
    <dbReference type="NCBI Taxonomy" id="4432"/>
    <lineage>
        <taxon>Eukaryota</taxon>
        <taxon>Viridiplantae</taxon>
        <taxon>Streptophyta</taxon>
        <taxon>Embryophyta</taxon>
        <taxon>Tracheophyta</taxon>
        <taxon>Spermatophyta</taxon>
        <taxon>Magnoliopsida</taxon>
        <taxon>Proteales</taxon>
        <taxon>Nelumbonaceae</taxon>
        <taxon>Nelumbo</taxon>
    </lineage>
</organism>
<accession>A0A822Z930</accession>
<evidence type="ECO:0000256" key="2">
    <source>
        <dbReference type="ARBA" id="ARBA00022472"/>
    </source>
</evidence>
<dbReference type="InterPro" id="IPR038538">
    <property type="entry name" value="MTERF_sf"/>
</dbReference>
<comment type="caution">
    <text evidence="4">The sequence shown here is derived from an EMBL/GenBank/DDBJ whole genome shotgun (WGS) entry which is preliminary data.</text>
</comment>
<dbReference type="GO" id="GO:0006353">
    <property type="term" value="P:DNA-templated transcription termination"/>
    <property type="evidence" value="ECO:0007669"/>
    <property type="project" value="UniProtKB-KW"/>
</dbReference>
<dbReference type="AlphaFoldDB" id="A0A822Z930"/>
<keyword evidence="2" id="KW-0806">Transcription termination</keyword>
<keyword evidence="3" id="KW-0809">Transit peptide</keyword>
<dbReference type="EMBL" id="DUZY01000005">
    <property type="protein sequence ID" value="DAD39869.1"/>
    <property type="molecule type" value="Genomic_DNA"/>
</dbReference>
<dbReference type="Gene3D" id="1.25.70.10">
    <property type="entry name" value="Transcription termination factor 3, mitochondrial"/>
    <property type="match status" value="1"/>
</dbReference>
<keyword evidence="5" id="KW-1185">Reference proteome</keyword>
<evidence type="ECO:0000313" key="5">
    <source>
        <dbReference type="Proteomes" id="UP000607653"/>
    </source>
</evidence>
<reference evidence="4 5" key="1">
    <citation type="journal article" date="2020" name="Mol. Biol. Evol.">
        <title>Distinct Expression and Methylation Patterns for Genes with Different Fates following a Single Whole-Genome Duplication in Flowering Plants.</title>
        <authorList>
            <person name="Shi T."/>
            <person name="Rahmani R.S."/>
            <person name="Gugger P.F."/>
            <person name="Wang M."/>
            <person name="Li H."/>
            <person name="Zhang Y."/>
            <person name="Li Z."/>
            <person name="Wang Q."/>
            <person name="Van de Peer Y."/>
            <person name="Marchal K."/>
            <person name="Chen J."/>
        </authorList>
    </citation>
    <scope>NUCLEOTIDE SEQUENCE [LARGE SCALE GENOMIC DNA]</scope>
    <source>
        <tissue evidence="4">Leaf</tissue>
    </source>
</reference>
<gene>
    <name evidence="4" type="ORF">HUJ06_014192</name>
</gene>
<evidence type="ECO:0000256" key="1">
    <source>
        <dbReference type="ARBA" id="ARBA00007692"/>
    </source>
</evidence>
<keyword evidence="2" id="KW-0805">Transcription regulation</keyword>
<evidence type="ECO:0000313" key="4">
    <source>
        <dbReference type="EMBL" id="DAD39869.1"/>
    </source>
</evidence>
<dbReference type="SMART" id="SM00733">
    <property type="entry name" value="Mterf"/>
    <property type="match status" value="6"/>
</dbReference>
<keyword evidence="2" id="KW-0804">Transcription</keyword>
<evidence type="ECO:0000256" key="3">
    <source>
        <dbReference type="ARBA" id="ARBA00022946"/>
    </source>
</evidence>
<dbReference type="InterPro" id="IPR003690">
    <property type="entry name" value="MTERF"/>
</dbReference>
<dbReference type="Pfam" id="PF02536">
    <property type="entry name" value="mTERF"/>
    <property type="match status" value="1"/>
</dbReference>
<dbReference type="PANTHER" id="PTHR13068">
    <property type="entry name" value="CGI-12 PROTEIN-RELATED"/>
    <property type="match status" value="1"/>
</dbReference>
<protein>
    <submittedName>
        <fullName evidence="4">Uncharacterized protein</fullName>
    </submittedName>
</protein>